<proteinExistence type="predicted"/>
<gene>
    <name evidence="2" type="ORF">C4544_05875</name>
</gene>
<name>A0A419DAL8_9BACT</name>
<accession>A0A419DAL8</accession>
<evidence type="ECO:0008006" key="4">
    <source>
        <dbReference type="Google" id="ProtNLM"/>
    </source>
</evidence>
<feature type="transmembrane region" description="Helical" evidence="1">
    <location>
        <begin position="228"/>
        <end position="246"/>
    </location>
</feature>
<keyword evidence="1" id="KW-1133">Transmembrane helix</keyword>
<feature type="transmembrane region" description="Helical" evidence="1">
    <location>
        <begin position="61"/>
        <end position="78"/>
    </location>
</feature>
<feature type="transmembrane region" description="Helical" evidence="1">
    <location>
        <begin position="149"/>
        <end position="173"/>
    </location>
</feature>
<dbReference type="Proteomes" id="UP000285655">
    <property type="component" value="Unassembled WGS sequence"/>
</dbReference>
<dbReference type="AlphaFoldDB" id="A0A419DAL8"/>
<feature type="transmembrane region" description="Helical" evidence="1">
    <location>
        <begin position="372"/>
        <end position="393"/>
    </location>
</feature>
<feature type="transmembrane region" description="Helical" evidence="1">
    <location>
        <begin position="31"/>
        <end position="49"/>
    </location>
</feature>
<evidence type="ECO:0000256" key="1">
    <source>
        <dbReference type="SAM" id="Phobius"/>
    </source>
</evidence>
<evidence type="ECO:0000313" key="3">
    <source>
        <dbReference type="Proteomes" id="UP000285655"/>
    </source>
</evidence>
<feature type="transmembrane region" description="Helical" evidence="1">
    <location>
        <begin position="202"/>
        <end position="221"/>
    </location>
</feature>
<feature type="transmembrane region" description="Helical" evidence="1">
    <location>
        <begin position="117"/>
        <end position="137"/>
    </location>
</feature>
<keyword evidence="1" id="KW-0472">Membrane</keyword>
<comment type="caution">
    <text evidence="2">The sequence shown here is derived from an EMBL/GenBank/DDBJ whole genome shotgun (WGS) entry which is preliminary data.</text>
</comment>
<sequence>MVNNLIYLLFFSIFFLEYLNKELNVISRSVTLFPEILSVVTYFFIFARLSREKTIYIHKKYLYLLFFYSVIVTVGIIFNDVDIVSVLVGVRFYFKTIPFFLLPAIYDFSEKQFKDQILFILPLLLIQLPFTVFQRFIQYSDIASGDPISGTVIISSILSILLISSIAVLIGFFNKKQISLKKFIIILFCLFIPTTINETKGTLVLLPIAILLPILTLPVRGFQKFKKFIPMSVIGFIFIFSFIIVYDKVINPRPTGSILDFIDLSSGRTSGYLFHEAAGKDSVGRGDSFLLAYQGVSNSFFTFLFGEGIGSVQDSYLKKIIKSEEDRKENPATMISISNLIWELGFAGLMVYILIFGFIFKDTYYLRKDNSIFGYFAFGWTAVVVIIGLSLFYKNILQFNIIHYLFWFFSGLAVSKSFRMRKIHLNT</sequence>
<reference evidence="2 3" key="1">
    <citation type="journal article" date="2017" name="ISME J.">
        <title>Energy and carbon metabolisms in a deep terrestrial subsurface fluid microbial community.</title>
        <authorList>
            <person name="Momper L."/>
            <person name="Jungbluth S.P."/>
            <person name="Lee M.D."/>
            <person name="Amend J.P."/>
        </authorList>
    </citation>
    <scope>NUCLEOTIDE SEQUENCE [LARGE SCALE GENOMIC DNA]</scope>
    <source>
        <strain evidence="2">SURF_29</strain>
    </source>
</reference>
<feature type="transmembrane region" description="Helical" evidence="1">
    <location>
        <begin position="84"/>
        <end position="105"/>
    </location>
</feature>
<feature type="transmembrane region" description="Helical" evidence="1">
    <location>
        <begin position="340"/>
        <end position="360"/>
    </location>
</feature>
<evidence type="ECO:0000313" key="2">
    <source>
        <dbReference type="EMBL" id="RJO60189.1"/>
    </source>
</evidence>
<keyword evidence="1" id="KW-0812">Transmembrane</keyword>
<feature type="transmembrane region" description="Helical" evidence="1">
    <location>
        <begin position="180"/>
        <end position="196"/>
    </location>
</feature>
<dbReference type="EMBL" id="QZJW01000051">
    <property type="protein sequence ID" value="RJO60189.1"/>
    <property type="molecule type" value="Genomic_DNA"/>
</dbReference>
<organism evidence="2 3">
    <name type="scientific">candidate division WS5 bacterium</name>
    <dbReference type="NCBI Taxonomy" id="2093353"/>
    <lineage>
        <taxon>Bacteria</taxon>
        <taxon>candidate division WS5</taxon>
    </lineage>
</organism>
<feature type="transmembrane region" description="Helical" evidence="1">
    <location>
        <begin position="399"/>
        <end position="418"/>
    </location>
</feature>
<protein>
    <recommendedName>
        <fullName evidence="4">O-antigen ligase domain-containing protein</fullName>
    </recommendedName>
</protein>